<evidence type="ECO:0000256" key="1">
    <source>
        <dbReference type="ARBA" id="ARBA00004141"/>
    </source>
</evidence>
<evidence type="ECO:0000313" key="7">
    <source>
        <dbReference type="EMBL" id="TDQ50712.1"/>
    </source>
</evidence>
<feature type="transmembrane region" description="Helical" evidence="5">
    <location>
        <begin position="34"/>
        <end position="57"/>
    </location>
</feature>
<feature type="transmembrane region" description="Helical" evidence="5">
    <location>
        <begin position="136"/>
        <end position="159"/>
    </location>
</feature>
<dbReference type="Proteomes" id="UP000295281">
    <property type="component" value="Unassembled WGS sequence"/>
</dbReference>
<feature type="transmembrane region" description="Helical" evidence="5">
    <location>
        <begin position="312"/>
        <end position="345"/>
    </location>
</feature>
<feature type="transmembrane region" description="Helical" evidence="5">
    <location>
        <begin position="112"/>
        <end position="129"/>
    </location>
</feature>
<accession>A0A4R6UU84</accession>
<dbReference type="PANTHER" id="PTHR42770:SF7">
    <property type="entry name" value="MEMBRANE PROTEIN"/>
    <property type="match status" value="1"/>
</dbReference>
<dbReference type="InterPro" id="IPR050367">
    <property type="entry name" value="APC_superfamily"/>
</dbReference>
<name>A0A4R6UU84_9ACTN</name>
<keyword evidence="4 5" id="KW-0472">Membrane</keyword>
<evidence type="ECO:0000256" key="5">
    <source>
        <dbReference type="SAM" id="Phobius"/>
    </source>
</evidence>
<feature type="transmembrane region" description="Helical" evidence="5">
    <location>
        <begin position="384"/>
        <end position="404"/>
    </location>
</feature>
<dbReference type="Pfam" id="PF00324">
    <property type="entry name" value="AA_permease"/>
    <property type="match status" value="1"/>
</dbReference>
<dbReference type="PIRSF" id="PIRSF006060">
    <property type="entry name" value="AA_transporter"/>
    <property type="match status" value="1"/>
</dbReference>
<keyword evidence="3 5" id="KW-1133">Transmembrane helix</keyword>
<feature type="transmembrane region" description="Helical" evidence="5">
    <location>
        <begin position="171"/>
        <end position="191"/>
    </location>
</feature>
<dbReference type="InterPro" id="IPR004841">
    <property type="entry name" value="AA-permease/SLC12A_dom"/>
</dbReference>
<comment type="subcellular location">
    <subcellularLocation>
        <location evidence="1">Membrane</location>
        <topology evidence="1">Multi-pass membrane protein</topology>
    </subcellularLocation>
</comment>
<organism evidence="7 8">
    <name type="scientific">Actinorugispora endophytica</name>
    <dbReference type="NCBI Taxonomy" id="1605990"/>
    <lineage>
        <taxon>Bacteria</taxon>
        <taxon>Bacillati</taxon>
        <taxon>Actinomycetota</taxon>
        <taxon>Actinomycetes</taxon>
        <taxon>Streptosporangiales</taxon>
        <taxon>Nocardiopsidaceae</taxon>
        <taxon>Actinorugispora</taxon>
    </lineage>
</organism>
<keyword evidence="8" id="KW-1185">Reference proteome</keyword>
<keyword evidence="2 5" id="KW-0812">Transmembrane</keyword>
<evidence type="ECO:0000256" key="4">
    <source>
        <dbReference type="ARBA" id="ARBA00023136"/>
    </source>
</evidence>
<feature type="domain" description="Amino acid permease/ SLC12A" evidence="6">
    <location>
        <begin position="7"/>
        <end position="356"/>
    </location>
</feature>
<protein>
    <submittedName>
        <fullName evidence="7">Amino acid/polyamine/organocation transporter (APC superfamily)</fullName>
    </submittedName>
</protein>
<evidence type="ECO:0000256" key="3">
    <source>
        <dbReference type="ARBA" id="ARBA00022989"/>
    </source>
</evidence>
<comment type="caution">
    <text evidence="7">The sequence shown here is derived from an EMBL/GenBank/DDBJ whole genome shotgun (WGS) entry which is preliminary data.</text>
</comment>
<dbReference type="Gene3D" id="1.20.1740.10">
    <property type="entry name" value="Amino acid/polyamine transporter I"/>
    <property type="match status" value="1"/>
</dbReference>
<evidence type="ECO:0000259" key="6">
    <source>
        <dbReference type="Pfam" id="PF00324"/>
    </source>
</evidence>
<dbReference type="GO" id="GO:0055085">
    <property type="term" value="P:transmembrane transport"/>
    <property type="evidence" value="ECO:0007669"/>
    <property type="project" value="InterPro"/>
</dbReference>
<dbReference type="AlphaFoldDB" id="A0A4R6UU84"/>
<dbReference type="GO" id="GO:0016020">
    <property type="term" value="C:membrane"/>
    <property type="evidence" value="ECO:0007669"/>
    <property type="project" value="UniProtKB-SubCell"/>
</dbReference>
<reference evidence="7 8" key="1">
    <citation type="submission" date="2019-03" db="EMBL/GenBank/DDBJ databases">
        <title>Genomic Encyclopedia of Type Strains, Phase IV (KMG-IV): sequencing the most valuable type-strain genomes for metagenomic binning, comparative biology and taxonomic classification.</title>
        <authorList>
            <person name="Goeker M."/>
        </authorList>
    </citation>
    <scope>NUCLEOTIDE SEQUENCE [LARGE SCALE GENOMIC DNA]</scope>
    <source>
        <strain evidence="7 8">DSM 46770</strain>
    </source>
</reference>
<feature type="transmembrane region" description="Helical" evidence="5">
    <location>
        <begin position="78"/>
        <end position="106"/>
    </location>
</feature>
<feature type="transmembrane region" description="Helical" evidence="5">
    <location>
        <begin position="255"/>
        <end position="279"/>
    </location>
</feature>
<proteinExistence type="predicted"/>
<dbReference type="PANTHER" id="PTHR42770">
    <property type="entry name" value="AMINO ACID TRANSPORTER-RELATED"/>
    <property type="match status" value="1"/>
</dbReference>
<dbReference type="EMBL" id="SNYN01000012">
    <property type="protein sequence ID" value="TDQ50712.1"/>
    <property type="molecule type" value="Genomic_DNA"/>
</dbReference>
<evidence type="ECO:0000256" key="2">
    <source>
        <dbReference type="ARBA" id="ARBA00022692"/>
    </source>
</evidence>
<feature type="transmembrane region" description="Helical" evidence="5">
    <location>
        <begin position="7"/>
        <end position="28"/>
    </location>
</feature>
<gene>
    <name evidence="7" type="ORF">EV190_11217</name>
</gene>
<feature type="transmembrane region" description="Helical" evidence="5">
    <location>
        <begin position="212"/>
        <end position="235"/>
    </location>
</feature>
<evidence type="ECO:0000313" key="8">
    <source>
        <dbReference type="Proteomes" id="UP000295281"/>
    </source>
</evidence>
<sequence>MLGTVDAVVIGMGAMVGAGVFAVLAPAARTAGGWLPLALVIAGVVAYCNATSSARLAACHPQWGGTYVYGRERLGAGWGYVAGWAFVVGKVASCAAMALTFGVYVWPGEPRVGALALVAVMAAVDYRGVRLSVRVVRVLLVVVLAVLALVVVVAWGSGAAEVARLVRVERWHGLAAVLSSAGMLFFAFAGYARIGTLGAEVRDPERVIPRAVGWALGIVLVVYGLVVASALAVLGPGVLSRSSAPLADVVEAGGFGSLVPVVAAGAAVACAGVLLSLMLGTSRTVAVMAADGHLPGWLGVVHSRSGAPHRAVVAVGAVVAVIVVVADVRGAIGFSAFGVLLYYAVANASALRLGPAENRPFLAVPVVGLVGCVVLAFCLPLGSVLGGVLVIGAGAGVFVVRRWWSGELVG</sequence>